<protein>
    <submittedName>
        <fullName evidence="2">Uncharacterized protein</fullName>
    </submittedName>
</protein>
<accession>A0A1G6ZWG6</accession>
<evidence type="ECO:0000313" key="3">
    <source>
        <dbReference type="Proteomes" id="UP000199034"/>
    </source>
</evidence>
<feature type="transmembrane region" description="Helical" evidence="1">
    <location>
        <begin position="38"/>
        <end position="61"/>
    </location>
</feature>
<gene>
    <name evidence="2" type="ORF">SAMN05421872_11478</name>
</gene>
<dbReference type="STRING" id="1045774.SAMN05421872_11478"/>
<dbReference type="Proteomes" id="UP000199034">
    <property type="component" value="Unassembled WGS sequence"/>
</dbReference>
<evidence type="ECO:0000256" key="1">
    <source>
        <dbReference type="SAM" id="Phobius"/>
    </source>
</evidence>
<reference evidence="3" key="1">
    <citation type="submission" date="2016-10" db="EMBL/GenBank/DDBJ databases">
        <authorList>
            <person name="Varghese N."/>
            <person name="Submissions S."/>
        </authorList>
    </citation>
    <scope>NUCLEOTIDE SEQUENCE [LARGE SCALE GENOMIC DNA]</scope>
    <source>
        <strain evidence="3">CGMCC 4.6858</strain>
    </source>
</reference>
<sequence length="94" mass="9750">MSGSVNSVGGALLRALPRILGGILGLTLIGVGDSDLGVVGLLGVVVFVLSMMTNPVTWWFYVRTGEPPARTVPQQFTEPGPCSVELLSSGARPI</sequence>
<proteinExistence type="predicted"/>
<evidence type="ECO:0000313" key="2">
    <source>
        <dbReference type="EMBL" id="SDE06879.1"/>
    </source>
</evidence>
<keyword evidence="3" id="KW-1185">Reference proteome</keyword>
<keyword evidence="1" id="KW-1133">Transmembrane helix</keyword>
<feature type="transmembrane region" description="Helical" evidence="1">
    <location>
        <begin position="12"/>
        <end position="32"/>
    </location>
</feature>
<keyword evidence="1" id="KW-0472">Membrane</keyword>
<keyword evidence="1" id="KW-0812">Transmembrane</keyword>
<name>A0A1G6ZWG6_9ACTN</name>
<organism evidence="2 3">
    <name type="scientific">Nocardioides lianchengensis</name>
    <dbReference type="NCBI Taxonomy" id="1045774"/>
    <lineage>
        <taxon>Bacteria</taxon>
        <taxon>Bacillati</taxon>
        <taxon>Actinomycetota</taxon>
        <taxon>Actinomycetes</taxon>
        <taxon>Propionibacteriales</taxon>
        <taxon>Nocardioidaceae</taxon>
        <taxon>Nocardioides</taxon>
    </lineage>
</organism>
<dbReference type="AlphaFoldDB" id="A0A1G6ZWG6"/>
<dbReference type="EMBL" id="FMZM01000014">
    <property type="protein sequence ID" value="SDE06879.1"/>
    <property type="molecule type" value="Genomic_DNA"/>
</dbReference>